<dbReference type="EMBL" id="GGEC01076372">
    <property type="protein sequence ID" value="MBX56856.1"/>
    <property type="molecule type" value="Transcribed_RNA"/>
</dbReference>
<accession>A0A2P2PQ50</accession>
<proteinExistence type="predicted"/>
<organism evidence="1">
    <name type="scientific">Rhizophora mucronata</name>
    <name type="common">Asiatic mangrove</name>
    <dbReference type="NCBI Taxonomy" id="61149"/>
    <lineage>
        <taxon>Eukaryota</taxon>
        <taxon>Viridiplantae</taxon>
        <taxon>Streptophyta</taxon>
        <taxon>Embryophyta</taxon>
        <taxon>Tracheophyta</taxon>
        <taxon>Spermatophyta</taxon>
        <taxon>Magnoliopsida</taxon>
        <taxon>eudicotyledons</taxon>
        <taxon>Gunneridae</taxon>
        <taxon>Pentapetalae</taxon>
        <taxon>rosids</taxon>
        <taxon>fabids</taxon>
        <taxon>Malpighiales</taxon>
        <taxon>Rhizophoraceae</taxon>
        <taxon>Rhizophora</taxon>
    </lineage>
</organism>
<protein>
    <submittedName>
        <fullName evidence="1">Uncharacterized protein</fullName>
    </submittedName>
</protein>
<reference evidence="1" key="1">
    <citation type="submission" date="2018-02" db="EMBL/GenBank/DDBJ databases">
        <title>Rhizophora mucronata_Transcriptome.</title>
        <authorList>
            <person name="Meera S.P."/>
            <person name="Sreeshan A."/>
            <person name="Augustine A."/>
        </authorList>
    </citation>
    <scope>NUCLEOTIDE SEQUENCE</scope>
    <source>
        <tissue evidence="1">Leaf</tissue>
    </source>
</reference>
<sequence length="41" mass="4551">MERVLEEDGGEVQFDGLYELGNQQNENGVFGTDDIGFDLSL</sequence>
<dbReference type="AlphaFoldDB" id="A0A2P2PQ50"/>
<evidence type="ECO:0000313" key="1">
    <source>
        <dbReference type="EMBL" id="MBX56856.1"/>
    </source>
</evidence>
<name>A0A2P2PQ50_RHIMU</name>